<evidence type="ECO:0000313" key="3">
    <source>
        <dbReference type="Proteomes" id="UP001232584"/>
    </source>
</evidence>
<sequence>MIIFKILVALAPIIASLSFALMSKDSNNHNTEVESINKYILNAFY</sequence>
<dbReference type="Proteomes" id="UP001232584">
    <property type="component" value="Unassembled WGS sequence"/>
</dbReference>
<dbReference type="RefSeq" id="WP_307504315.1">
    <property type="nucleotide sequence ID" value="NZ_BAAACE010000014.1"/>
</dbReference>
<feature type="chain" id="PRO_5047100197" evidence="1">
    <location>
        <begin position="21"/>
        <end position="45"/>
    </location>
</feature>
<feature type="signal peptide" evidence="1">
    <location>
        <begin position="1"/>
        <end position="20"/>
    </location>
</feature>
<organism evidence="2 3">
    <name type="scientific">Paraclostridium ghonii</name>
    <dbReference type="NCBI Taxonomy" id="29358"/>
    <lineage>
        <taxon>Bacteria</taxon>
        <taxon>Bacillati</taxon>
        <taxon>Bacillota</taxon>
        <taxon>Clostridia</taxon>
        <taxon>Peptostreptococcales</taxon>
        <taxon>Peptostreptococcaceae</taxon>
        <taxon>Paraclostridium</taxon>
    </lineage>
</organism>
<comment type="caution">
    <text evidence="2">The sequence shown here is derived from an EMBL/GenBank/DDBJ whole genome shotgun (WGS) entry which is preliminary data.</text>
</comment>
<protein>
    <submittedName>
        <fullName evidence="2">Uncharacterized protein</fullName>
    </submittedName>
</protein>
<accession>A0ABU0MZG2</accession>
<keyword evidence="1" id="KW-0732">Signal</keyword>
<evidence type="ECO:0000256" key="1">
    <source>
        <dbReference type="SAM" id="SignalP"/>
    </source>
</evidence>
<reference evidence="2 3" key="1">
    <citation type="submission" date="2023-07" db="EMBL/GenBank/DDBJ databases">
        <title>Genomic Encyclopedia of Type Strains, Phase IV (KMG-IV): sequencing the most valuable type-strain genomes for metagenomic binning, comparative biology and taxonomic classification.</title>
        <authorList>
            <person name="Goeker M."/>
        </authorList>
    </citation>
    <scope>NUCLEOTIDE SEQUENCE [LARGE SCALE GENOMIC DNA]</scope>
    <source>
        <strain evidence="2 3">DSM 15049</strain>
    </source>
</reference>
<name>A0ABU0MZG2_9FIRM</name>
<proteinExistence type="predicted"/>
<gene>
    <name evidence="2" type="ORF">QOZ92_001107</name>
</gene>
<evidence type="ECO:0000313" key="2">
    <source>
        <dbReference type="EMBL" id="MDQ0555994.1"/>
    </source>
</evidence>
<keyword evidence="3" id="KW-1185">Reference proteome</keyword>
<dbReference type="EMBL" id="JAUSWG010000003">
    <property type="protein sequence ID" value="MDQ0555994.1"/>
    <property type="molecule type" value="Genomic_DNA"/>
</dbReference>